<dbReference type="InterPro" id="IPR036565">
    <property type="entry name" value="Mur-like_cat_sf"/>
</dbReference>
<sequence>MSDAPEVAALDRSGPWEGVRVVVAGFGRAGFAASDNLLHLGATVTARAVPLNDDDPFEADSAEKAELLEVLGATIELAADALDTLPDEVDLVIASPEHLDAPLVAAARDRGVPVWGEVELAWRLRDTGVGSRPAPWLVVAGSTGQAEVALLVEQILLAAGQRPAVAGVAGLPLVEAVMDPEPYDALVVALDDAQLVDVVSMSALASVVLDSQPGAVGSVAARAAAYEHVQEACVYVAADTATEELVREADVVEGARAIGVTLGMPGIGMLGVVEDLLVERAFLPQRSTSAAELTSLEELGTDEPVEVTRALVASALALASGATPAAVRDGLRNARHA</sequence>
<keyword evidence="2" id="KW-0547">Nucleotide-binding</keyword>
<comment type="caution">
    <text evidence="4">The sequence shown here is derived from an EMBL/GenBank/DDBJ whole genome shotgun (WGS) entry which is preliminary data.</text>
</comment>
<name>A0A4R1BZS6_9ACTN</name>
<gene>
    <name evidence="4" type="ORF">EPD65_10350</name>
</gene>
<dbReference type="SUPFAM" id="SSF51984">
    <property type="entry name" value="MurCD N-terminal domain"/>
    <property type="match status" value="1"/>
</dbReference>
<keyword evidence="3" id="KW-0067">ATP-binding</keyword>
<dbReference type="GO" id="GO:0051301">
    <property type="term" value="P:cell division"/>
    <property type="evidence" value="ECO:0007669"/>
    <property type="project" value="InterPro"/>
</dbReference>
<evidence type="ECO:0000256" key="2">
    <source>
        <dbReference type="ARBA" id="ARBA00022741"/>
    </source>
</evidence>
<accession>A0A4R1BZS6</accession>
<dbReference type="InterPro" id="IPR005762">
    <property type="entry name" value="MurD"/>
</dbReference>
<evidence type="ECO:0000256" key="3">
    <source>
        <dbReference type="ARBA" id="ARBA00022840"/>
    </source>
</evidence>
<evidence type="ECO:0000313" key="5">
    <source>
        <dbReference type="Proteomes" id="UP000295453"/>
    </source>
</evidence>
<dbReference type="AlphaFoldDB" id="A0A4R1BZS6"/>
<dbReference type="Proteomes" id="UP000295453">
    <property type="component" value="Unassembled WGS sequence"/>
</dbReference>
<dbReference type="Gene3D" id="3.40.50.720">
    <property type="entry name" value="NAD(P)-binding Rossmann-like Domain"/>
    <property type="match status" value="1"/>
</dbReference>
<dbReference type="PANTHER" id="PTHR43692:SF1">
    <property type="entry name" value="UDP-N-ACETYLMURAMOYLALANINE--D-GLUTAMATE LIGASE"/>
    <property type="match status" value="1"/>
</dbReference>
<organism evidence="4 5">
    <name type="scientific">Nocardioides jejuensis</name>
    <dbReference type="NCBI Taxonomy" id="2502782"/>
    <lineage>
        <taxon>Bacteria</taxon>
        <taxon>Bacillati</taxon>
        <taxon>Actinomycetota</taxon>
        <taxon>Actinomycetes</taxon>
        <taxon>Propionibacteriales</taxon>
        <taxon>Nocardioidaceae</taxon>
        <taxon>Nocardioides</taxon>
    </lineage>
</organism>
<dbReference type="GO" id="GO:0008764">
    <property type="term" value="F:UDP-N-acetylmuramoylalanine-D-glutamate ligase activity"/>
    <property type="evidence" value="ECO:0007669"/>
    <property type="project" value="InterPro"/>
</dbReference>
<protein>
    <submittedName>
        <fullName evidence="4">Uncharacterized protein</fullName>
    </submittedName>
</protein>
<dbReference type="OrthoDB" id="9809796at2"/>
<dbReference type="SUPFAM" id="SSF53623">
    <property type="entry name" value="MurD-like peptide ligases, catalytic domain"/>
    <property type="match status" value="1"/>
</dbReference>
<keyword evidence="5" id="KW-1185">Reference proteome</keyword>
<evidence type="ECO:0000256" key="1">
    <source>
        <dbReference type="ARBA" id="ARBA00022598"/>
    </source>
</evidence>
<dbReference type="GO" id="GO:0005524">
    <property type="term" value="F:ATP binding"/>
    <property type="evidence" value="ECO:0007669"/>
    <property type="project" value="UniProtKB-KW"/>
</dbReference>
<dbReference type="PANTHER" id="PTHR43692">
    <property type="entry name" value="UDP-N-ACETYLMURAMOYLALANINE--D-GLUTAMATE LIGASE"/>
    <property type="match status" value="1"/>
</dbReference>
<dbReference type="Gene3D" id="3.40.1190.10">
    <property type="entry name" value="Mur-like, catalytic domain"/>
    <property type="match status" value="1"/>
</dbReference>
<dbReference type="RefSeq" id="WP_131583812.1">
    <property type="nucleotide sequence ID" value="NZ_SJZJ01000016.1"/>
</dbReference>
<evidence type="ECO:0000313" key="4">
    <source>
        <dbReference type="EMBL" id="TCJ23663.1"/>
    </source>
</evidence>
<dbReference type="GO" id="GO:0005737">
    <property type="term" value="C:cytoplasm"/>
    <property type="evidence" value="ECO:0007669"/>
    <property type="project" value="InterPro"/>
</dbReference>
<reference evidence="4 5" key="1">
    <citation type="submission" date="2019-03" db="EMBL/GenBank/DDBJ databases">
        <authorList>
            <person name="Kim M.K.M."/>
        </authorList>
    </citation>
    <scope>NUCLEOTIDE SEQUENCE [LARGE SCALE GENOMIC DNA]</scope>
    <source>
        <strain evidence="4 5">18JY15-6</strain>
    </source>
</reference>
<dbReference type="EMBL" id="SJZJ01000016">
    <property type="protein sequence ID" value="TCJ23663.1"/>
    <property type="molecule type" value="Genomic_DNA"/>
</dbReference>
<keyword evidence="1" id="KW-0436">Ligase</keyword>
<dbReference type="GO" id="GO:0008360">
    <property type="term" value="P:regulation of cell shape"/>
    <property type="evidence" value="ECO:0007669"/>
    <property type="project" value="InterPro"/>
</dbReference>
<proteinExistence type="predicted"/>